<proteinExistence type="predicted"/>
<protein>
    <submittedName>
        <fullName evidence="1">Uncharacterized protein</fullName>
    </submittedName>
</protein>
<dbReference type="EMBL" id="LFIW01002706">
    <property type="protein sequence ID" value="KZL64223.1"/>
    <property type="molecule type" value="Genomic_DNA"/>
</dbReference>
<accession>A0A161VZC3</accession>
<evidence type="ECO:0000313" key="2">
    <source>
        <dbReference type="Proteomes" id="UP000076584"/>
    </source>
</evidence>
<gene>
    <name evidence="1" type="ORF">CI238_00523</name>
</gene>
<organism evidence="1 2">
    <name type="scientific">Colletotrichum incanum</name>
    <name type="common">Soybean anthracnose fungus</name>
    <dbReference type="NCBI Taxonomy" id="1573173"/>
    <lineage>
        <taxon>Eukaryota</taxon>
        <taxon>Fungi</taxon>
        <taxon>Dikarya</taxon>
        <taxon>Ascomycota</taxon>
        <taxon>Pezizomycotina</taxon>
        <taxon>Sordariomycetes</taxon>
        <taxon>Hypocreomycetidae</taxon>
        <taxon>Glomerellales</taxon>
        <taxon>Glomerellaceae</taxon>
        <taxon>Colletotrichum</taxon>
        <taxon>Colletotrichum spaethianum species complex</taxon>
    </lineage>
</organism>
<keyword evidence="2" id="KW-1185">Reference proteome</keyword>
<dbReference type="Proteomes" id="UP000076584">
    <property type="component" value="Unassembled WGS sequence"/>
</dbReference>
<evidence type="ECO:0000313" key="1">
    <source>
        <dbReference type="EMBL" id="KZL64223.1"/>
    </source>
</evidence>
<dbReference type="AlphaFoldDB" id="A0A161VZC3"/>
<reference evidence="1 2" key="1">
    <citation type="submission" date="2015-06" db="EMBL/GenBank/DDBJ databases">
        <title>Survival trade-offs in plant roots during colonization by closely related pathogenic and mutualistic fungi.</title>
        <authorList>
            <person name="Hacquard S."/>
            <person name="Kracher B."/>
            <person name="Hiruma K."/>
            <person name="Weinman A."/>
            <person name="Muench P."/>
            <person name="Garrido Oter R."/>
            <person name="Ver Loren van Themaat E."/>
            <person name="Dallerey J.-F."/>
            <person name="Damm U."/>
            <person name="Henrissat B."/>
            <person name="Lespinet O."/>
            <person name="Thon M."/>
            <person name="Kemen E."/>
            <person name="McHardy A.C."/>
            <person name="Schulze-Lefert P."/>
            <person name="O'Connell R.J."/>
        </authorList>
    </citation>
    <scope>NUCLEOTIDE SEQUENCE [LARGE SCALE GENOMIC DNA]</scope>
    <source>
        <strain evidence="1 2">MAFF 238704</strain>
    </source>
</reference>
<dbReference type="STRING" id="1573173.A0A161VZC3"/>
<name>A0A161VZC3_COLIC</name>
<dbReference type="PANTHER" id="PTHR40788">
    <property type="entry name" value="CLR5 DOMAIN-CONTAINING PROTEIN-RELATED"/>
    <property type="match status" value="1"/>
</dbReference>
<comment type="caution">
    <text evidence="1">The sequence shown here is derived from an EMBL/GenBank/DDBJ whole genome shotgun (WGS) entry which is preliminary data.</text>
</comment>
<dbReference type="PANTHER" id="PTHR40788:SF2">
    <property type="entry name" value="CLR5 DOMAIN-CONTAINING PROTEIN"/>
    <property type="match status" value="1"/>
</dbReference>
<sequence length="350" mass="39774">MANKKQQKQRPQLQPALPLKISPDLARYVRDLSADLSSRWERYGPTFEAKWRSLDQSQRARLMEENGITKLDNFYVPEWNVYDLRAKPDILLDMLKYRATAELSEQFHKGPVNGSSDLDFTDLRMLESGIGPFPTGVKAYTILHDGDQYGNASRPSTRPLQHLPCCRAARATSVSLKPLASSSSDGKVIYSRLSTPLSTTQSTETAAFLLQLLHLRDGITDEDASNKVTIEVVLDIVRRHKWSLDRHWSLLGVKAGMLADKVEDWFTTQPGLISDKQGQKLPVHTDKYLSPCLVHVLHDLAKNNTFWTYVVALLQELQGFGQDREGYDVLRLSSRFRDYFGWDSETFEVA</sequence>